<dbReference type="Gene3D" id="2.60.120.560">
    <property type="entry name" value="Exo-inulinase, domain 1"/>
    <property type="match status" value="1"/>
</dbReference>
<evidence type="ECO:0008006" key="3">
    <source>
        <dbReference type="Google" id="ProtNLM"/>
    </source>
</evidence>
<evidence type="ECO:0000313" key="1">
    <source>
        <dbReference type="EMBL" id="KPV52305.1"/>
    </source>
</evidence>
<gene>
    <name evidence="1" type="ORF">SE17_16300</name>
</gene>
<evidence type="ECO:0000313" key="2">
    <source>
        <dbReference type="Proteomes" id="UP000050509"/>
    </source>
</evidence>
<accession>A0A0P9FGQ3</accession>
<dbReference type="EMBL" id="LJCR01000589">
    <property type="protein sequence ID" value="KPV52305.1"/>
    <property type="molecule type" value="Genomic_DNA"/>
</dbReference>
<dbReference type="AlphaFoldDB" id="A0A0P9FGQ3"/>
<sequence>MKMKQPKLILWKTMRGDYGNAAITVDSMIDGPEQSAAGIIFHYQDDKNFYIFTAAADGSYSLDLYKNDELTHLIDWTNSSAIHGPGELNTLRVETQGDSIRLYANDELLDEISDSTFSRGKAALAVNTFDDPNVTVTFDNLVVSAVK</sequence>
<proteinExistence type="predicted"/>
<keyword evidence="2" id="KW-1185">Reference proteome</keyword>
<dbReference type="Proteomes" id="UP000050509">
    <property type="component" value="Unassembled WGS sequence"/>
</dbReference>
<dbReference type="PATRIC" id="fig|186479.3.peg.9181"/>
<comment type="caution">
    <text evidence="1">The sequence shown here is derived from an EMBL/GenBank/DDBJ whole genome shotgun (WGS) entry which is preliminary data.</text>
</comment>
<protein>
    <recommendedName>
        <fullName evidence="3">3-keto-disaccharide hydrolase domain-containing protein</fullName>
    </recommendedName>
</protein>
<reference evidence="1 2" key="1">
    <citation type="submission" date="2015-09" db="EMBL/GenBank/DDBJ databases">
        <title>Draft genome sequence of Kouleothrix aurantiaca JCM 19913.</title>
        <authorList>
            <person name="Hemp J."/>
        </authorList>
    </citation>
    <scope>NUCLEOTIDE SEQUENCE [LARGE SCALE GENOMIC DNA]</scope>
    <source>
        <strain evidence="1 2">COM-B</strain>
    </source>
</reference>
<name>A0A0P9FGQ3_9CHLR</name>
<organism evidence="1 2">
    <name type="scientific">Kouleothrix aurantiaca</name>
    <dbReference type="NCBI Taxonomy" id="186479"/>
    <lineage>
        <taxon>Bacteria</taxon>
        <taxon>Bacillati</taxon>
        <taxon>Chloroflexota</taxon>
        <taxon>Chloroflexia</taxon>
        <taxon>Chloroflexales</taxon>
        <taxon>Roseiflexineae</taxon>
        <taxon>Roseiflexaceae</taxon>
        <taxon>Kouleothrix</taxon>
    </lineage>
</organism>